<gene>
    <name evidence="1" type="ORF">GCM10009539_75140</name>
</gene>
<keyword evidence="2" id="KW-1185">Reference proteome</keyword>
<protein>
    <submittedName>
        <fullName evidence="1">Uncharacterized protein</fullName>
    </submittedName>
</protein>
<sequence>MTVFAKYPVLPAERVISAVEQTADLVNEEAILKPESDSAQ</sequence>
<accession>A0ABP3ESA6</accession>
<comment type="caution">
    <text evidence="1">The sequence shown here is derived from an EMBL/GenBank/DDBJ whole genome shotgun (WGS) entry which is preliminary data.</text>
</comment>
<organism evidence="1 2">
    <name type="scientific">Cryptosporangium japonicum</name>
    <dbReference type="NCBI Taxonomy" id="80872"/>
    <lineage>
        <taxon>Bacteria</taxon>
        <taxon>Bacillati</taxon>
        <taxon>Actinomycetota</taxon>
        <taxon>Actinomycetes</taxon>
        <taxon>Cryptosporangiales</taxon>
        <taxon>Cryptosporangiaceae</taxon>
        <taxon>Cryptosporangium</taxon>
    </lineage>
</organism>
<reference evidence="2" key="1">
    <citation type="journal article" date="2019" name="Int. J. Syst. Evol. Microbiol.">
        <title>The Global Catalogue of Microorganisms (GCM) 10K type strain sequencing project: providing services to taxonomists for standard genome sequencing and annotation.</title>
        <authorList>
            <consortium name="The Broad Institute Genomics Platform"/>
            <consortium name="The Broad Institute Genome Sequencing Center for Infectious Disease"/>
            <person name="Wu L."/>
            <person name="Ma J."/>
        </authorList>
    </citation>
    <scope>NUCLEOTIDE SEQUENCE [LARGE SCALE GENOMIC DNA]</scope>
    <source>
        <strain evidence="2">JCM 10425</strain>
    </source>
</reference>
<evidence type="ECO:0000313" key="1">
    <source>
        <dbReference type="EMBL" id="GAA0276308.1"/>
    </source>
</evidence>
<name>A0ABP3ESA6_9ACTN</name>
<proteinExistence type="predicted"/>
<evidence type="ECO:0000313" key="2">
    <source>
        <dbReference type="Proteomes" id="UP001500967"/>
    </source>
</evidence>
<dbReference type="EMBL" id="BAAAGX010000034">
    <property type="protein sequence ID" value="GAA0276308.1"/>
    <property type="molecule type" value="Genomic_DNA"/>
</dbReference>
<dbReference type="Proteomes" id="UP001500967">
    <property type="component" value="Unassembled WGS sequence"/>
</dbReference>